<dbReference type="InterPro" id="IPR023772">
    <property type="entry name" value="DNA-bd_HTH_TetR-type_CS"/>
</dbReference>
<dbReference type="PROSITE" id="PS01081">
    <property type="entry name" value="HTH_TETR_1"/>
    <property type="match status" value="1"/>
</dbReference>
<evidence type="ECO:0000256" key="2">
    <source>
        <dbReference type="ARBA" id="ARBA00023125"/>
    </source>
</evidence>
<evidence type="ECO:0000256" key="4">
    <source>
        <dbReference type="PROSITE-ProRule" id="PRU00335"/>
    </source>
</evidence>
<dbReference type="PANTHER" id="PTHR30055">
    <property type="entry name" value="HTH-TYPE TRANSCRIPTIONAL REGULATOR RUTR"/>
    <property type="match status" value="1"/>
</dbReference>
<dbReference type="Proteomes" id="UP001596135">
    <property type="component" value="Unassembled WGS sequence"/>
</dbReference>
<dbReference type="RefSeq" id="WP_379158909.1">
    <property type="nucleotide sequence ID" value="NZ_JBHSRJ010000009.1"/>
</dbReference>
<dbReference type="Pfam" id="PF17754">
    <property type="entry name" value="TetR_C_14"/>
    <property type="match status" value="1"/>
</dbReference>
<protein>
    <submittedName>
        <fullName evidence="6">TetR family transcriptional regulator</fullName>
    </submittedName>
</protein>
<dbReference type="Gene3D" id="1.10.10.60">
    <property type="entry name" value="Homeodomain-like"/>
    <property type="match status" value="1"/>
</dbReference>
<dbReference type="InterPro" id="IPR001647">
    <property type="entry name" value="HTH_TetR"/>
</dbReference>
<evidence type="ECO:0000313" key="7">
    <source>
        <dbReference type="Proteomes" id="UP001596135"/>
    </source>
</evidence>
<keyword evidence="7" id="KW-1185">Reference proteome</keyword>
<keyword evidence="1" id="KW-0805">Transcription regulation</keyword>
<keyword evidence="3" id="KW-0804">Transcription</keyword>
<keyword evidence="2 4" id="KW-0238">DNA-binding</keyword>
<sequence>MTDSVEGRREVHKRSTREALADAALRRFAADGYDETSVEAIAADAGVSARTFFRYFATKDEVLDMGREERQAELRTRMGALSSSGLDAPSVVREAVIGLARGFESDRERVQLRQRAAASSPVLRGRLYDTFASWEHVVAGELGGDAAARTMAAVGFAVFRSATATWLDEGGSLPDHVERGFALLGRQHMLTP</sequence>
<dbReference type="Pfam" id="PF00440">
    <property type="entry name" value="TetR_N"/>
    <property type="match status" value="1"/>
</dbReference>
<feature type="DNA-binding region" description="H-T-H motif" evidence="4">
    <location>
        <begin position="37"/>
        <end position="56"/>
    </location>
</feature>
<gene>
    <name evidence="6" type="ORF">ACFPYL_20770</name>
</gene>
<dbReference type="SUPFAM" id="SSF46689">
    <property type="entry name" value="Homeodomain-like"/>
    <property type="match status" value="1"/>
</dbReference>
<comment type="caution">
    <text evidence="6">The sequence shown here is derived from an EMBL/GenBank/DDBJ whole genome shotgun (WGS) entry which is preliminary data.</text>
</comment>
<organism evidence="6 7">
    <name type="scientific">Nocardioides hankookensis</name>
    <dbReference type="NCBI Taxonomy" id="443157"/>
    <lineage>
        <taxon>Bacteria</taxon>
        <taxon>Bacillati</taxon>
        <taxon>Actinomycetota</taxon>
        <taxon>Actinomycetes</taxon>
        <taxon>Propionibacteriales</taxon>
        <taxon>Nocardioidaceae</taxon>
        <taxon>Nocardioides</taxon>
    </lineage>
</organism>
<dbReference type="Gene3D" id="1.10.357.10">
    <property type="entry name" value="Tetracycline Repressor, domain 2"/>
    <property type="match status" value="1"/>
</dbReference>
<dbReference type="PANTHER" id="PTHR30055:SF238">
    <property type="entry name" value="MYCOFACTOCIN BIOSYNTHESIS TRANSCRIPTIONAL REGULATOR MFTR-RELATED"/>
    <property type="match status" value="1"/>
</dbReference>
<evidence type="ECO:0000256" key="3">
    <source>
        <dbReference type="ARBA" id="ARBA00023163"/>
    </source>
</evidence>
<proteinExistence type="predicted"/>
<dbReference type="InterPro" id="IPR041347">
    <property type="entry name" value="MftR_C"/>
</dbReference>
<evidence type="ECO:0000259" key="5">
    <source>
        <dbReference type="PROSITE" id="PS50977"/>
    </source>
</evidence>
<evidence type="ECO:0000256" key="1">
    <source>
        <dbReference type="ARBA" id="ARBA00023015"/>
    </source>
</evidence>
<reference evidence="7" key="1">
    <citation type="journal article" date="2019" name="Int. J. Syst. Evol. Microbiol.">
        <title>The Global Catalogue of Microorganisms (GCM) 10K type strain sequencing project: providing services to taxonomists for standard genome sequencing and annotation.</title>
        <authorList>
            <consortium name="The Broad Institute Genomics Platform"/>
            <consortium name="The Broad Institute Genome Sequencing Center for Infectious Disease"/>
            <person name="Wu L."/>
            <person name="Ma J."/>
        </authorList>
    </citation>
    <scope>NUCLEOTIDE SEQUENCE [LARGE SCALE GENOMIC DNA]</scope>
    <source>
        <strain evidence="7">CCUG 54522</strain>
    </source>
</reference>
<dbReference type="PRINTS" id="PR00455">
    <property type="entry name" value="HTHTETR"/>
</dbReference>
<dbReference type="InterPro" id="IPR009057">
    <property type="entry name" value="Homeodomain-like_sf"/>
</dbReference>
<dbReference type="EMBL" id="JBHSRJ010000009">
    <property type="protein sequence ID" value="MFC6045531.1"/>
    <property type="molecule type" value="Genomic_DNA"/>
</dbReference>
<accession>A0ABW1LPZ4</accession>
<evidence type="ECO:0000313" key="6">
    <source>
        <dbReference type="EMBL" id="MFC6045531.1"/>
    </source>
</evidence>
<dbReference type="PROSITE" id="PS50977">
    <property type="entry name" value="HTH_TETR_2"/>
    <property type="match status" value="1"/>
</dbReference>
<dbReference type="InterPro" id="IPR050109">
    <property type="entry name" value="HTH-type_TetR-like_transc_reg"/>
</dbReference>
<feature type="domain" description="HTH tetR-type" evidence="5">
    <location>
        <begin position="14"/>
        <end position="74"/>
    </location>
</feature>
<name>A0ABW1LPZ4_9ACTN</name>